<sequence>MDVQPDGRSEIEVLVIGAGQAGLGTAHWLRREGVHDVVVVEAGGVGQSWQDRWASLQLFTPRRFSSLPGRRFPPGPTRSPSRLEMAGYLASYAAELGLPVRTGTPVRRLARAEGGFLASTPSGGIRARHVVLATGAFRRPRVPEAAGGLDPAVHQLHSSRYRTPEDVPAGPVLVVGGGNSAAQLAIELSDAHEVTVAAPACPRFLPEDVLGVSIYWWLLLSGILNAGASTPLARFLRSRHEAILGRQLRGLVRAGRVRLVPHAVVGAAGGSVRLADGSTERPRTVLWCTGFEPDTGWLDVPGALDDRGAPLHAAGASPVPGLHWMGLPWQTRVNSSLVDGVDRDARRTARRIARAVAGQ</sequence>
<organism evidence="2">
    <name type="scientific">uncultured Blastococcus sp</name>
    <dbReference type="NCBI Taxonomy" id="217144"/>
    <lineage>
        <taxon>Bacteria</taxon>
        <taxon>Bacillati</taxon>
        <taxon>Actinomycetota</taxon>
        <taxon>Actinomycetes</taxon>
        <taxon>Geodermatophilales</taxon>
        <taxon>Geodermatophilaceae</taxon>
        <taxon>Blastococcus</taxon>
        <taxon>environmental samples</taxon>
    </lineage>
</organism>
<dbReference type="PANTHER" id="PTHR43539">
    <property type="entry name" value="FLAVIN-BINDING MONOOXYGENASE-LIKE PROTEIN (AFU_ORTHOLOGUE AFUA_4G09220)"/>
    <property type="match status" value="1"/>
</dbReference>
<evidence type="ECO:0000313" key="2">
    <source>
        <dbReference type="EMBL" id="CAA9263200.1"/>
    </source>
</evidence>
<keyword evidence="1" id="KW-0560">Oxidoreductase</keyword>
<dbReference type="InterPro" id="IPR036188">
    <property type="entry name" value="FAD/NAD-bd_sf"/>
</dbReference>
<accession>A0A6J4J015</accession>
<dbReference type="Pfam" id="PF13738">
    <property type="entry name" value="Pyr_redox_3"/>
    <property type="match status" value="1"/>
</dbReference>
<dbReference type="PRINTS" id="PR00469">
    <property type="entry name" value="PNDRDTASEII"/>
</dbReference>
<evidence type="ECO:0000256" key="1">
    <source>
        <dbReference type="ARBA" id="ARBA00023002"/>
    </source>
</evidence>
<dbReference type="AlphaFoldDB" id="A0A6J4J015"/>
<proteinExistence type="predicted"/>
<evidence type="ECO:0008006" key="3">
    <source>
        <dbReference type="Google" id="ProtNLM"/>
    </source>
</evidence>
<gene>
    <name evidence="2" type="ORF">AVDCRST_MAG52-2729</name>
</gene>
<dbReference type="SUPFAM" id="SSF51905">
    <property type="entry name" value="FAD/NAD(P)-binding domain"/>
    <property type="match status" value="2"/>
</dbReference>
<dbReference type="Gene3D" id="3.50.50.60">
    <property type="entry name" value="FAD/NAD(P)-binding domain"/>
    <property type="match status" value="1"/>
</dbReference>
<reference evidence="2" key="1">
    <citation type="submission" date="2020-02" db="EMBL/GenBank/DDBJ databases">
        <authorList>
            <person name="Meier V. D."/>
        </authorList>
    </citation>
    <scope>NUCLEOTIDE SEQUENCE</scope>
    <source>
        <strain evidence="2">AVDCRST_MAG52</strain>
    </source>
</reference>
<protein>
    <recommendedName>
        <fullName evidence="3">Monooxygenase</fullName>
    </recommendedName>
</protein>
<dbReference type="InterPro" id="IPR050982">
    <property type="entry name" value="Auxin_biosynth/cation_transpt"/>
</dbReference>
<dbReference type="GO" id="GO:0050660">
    <property type="term" value="F:flavin adenine dinucleotide binding"/>
    <property type="evidence" value="ECO:0007669"/>
    <property type="project" value="TreeGrafter"/>
</dbReference>
<dbReference type="GO" id="GO:0004497">
    <property type="term" value="F:monooxygenase activity"/>
    <property type="evidence" value="ECO:0007669"/>
    <property type="project" value="TreeGrafter"/>
</dbReference>
<dbReference type="EMBL" id="CADCTN010000191">
    <property type="protein sequence ID" value="CAA9263200.1"/>
    <property type="molecule type" value="Genomic_DNA"/>
</dbReference>
<name>A0A6J4J015_9ACTN</name>
<dbReference type="PRINTS" id="PR00368">
    <property type="entry name" value="FADPNR"/>
</dbReference>
<dbReference type="PANTHER" id="PTHR43539:SF78">
    <property type="entry name" value="FLAVIN-CONTAINING MONOOXYGENASE"/>
    <property type="match status" value="1"/>
</dbReference>